<keyword evidence="4" id="KW-1185">Reference proteome</keyword>
<proteinExistence type="predicted"/>
<gene>
    <name evidence="3" type="ORF">OIU84_028934</name>
</gene>
<dbReference type="Gene3D" id="1.20.58.1080">
    <property type="match status" value="1"/>
</dbReference>
<feature type="region of interest" description="Disordered" evidence="1">
    <location>
        <begin position="86"/>
        <end position="129"/>
    </location>
</feature>
<protein>
    <recommendedName>
        <fullName evidence="2">ATP-dependent RNA helicase SUV3 C-terminal domain-containing protein</fullName>
    </recommendedName>
</protein>
<feature type="compositionally biased region" description="Basic and acidic residues" evidence="1">
    <location>
        <begin position="98"/>
        <end position="113"/>
    </location>
</feature>
<evidence type="ECO:0000313" key="4">
    <source>
        <dbReference type="Proteomes" id="UP001162972"/>
    </source>
</evidence>
<dbReference type="EMBL" id="JAPFFJ010000008">
    <property type="protein sequence ID" value="KAJ6421654.1"/>
    <property type="molecule type" value="Genomic_DNA"/>
</dbReference>
<evidence type="ECO:0000256" key="1">
    <source>
        <dbReference type="SAM" id="MobiDB-lite"/>
    </source>
</evidence>
<dbReference type="Pfam" id="PF12513">
    <property type="entry name" value="SUV3_C"/>
    <property type="match status" value="1"/>
</dbReference>
<accession>A0AAD6KFN6</accession>
<sequence length="155" mass="17745">MYHLHRFAALYSIKVPVSIAMGMPKGSARNDAELQDLETKHQVLSVYLWLSQHFKKEIFPYKKKAEEMAIDIADLLGQSLIKACWKPESRQGGNPRPQQKEDGHERHKGDGYRRPNSLVKNYEKKRQEKRVAAGGFTEGRCIGILSECNKARAHQ</sequence>
<evidence type="ECO:0000313" key="3">
    <source>
        <dbReference type="EMBL" id="KAJ6421654.1"/>
    </source>
</evidence>
<comment type="caution">
    <text evidence="3">The sequence shown here is derived from an EMBL/GenBank/DDBJ whole genome shotgun (WGS) entry which is preliminary data.</text>
</comment>
<name>A0AAD6KFN6_9ROSI</name>
<dbReference type="AlphaFoldDB" id="A0AAD6KFN6"/>
<dbReference type="InterPro" id="IPR022192">
    <property type="entry name" value="SUV3_C"/>
</dbReference>
<organism evidence="3 4">
    <name type="scientific">Salix udensis</name>
    <dbReference type="NCBI Taxonomy" id="889485"/>
    <lineage>
        <taxon>Eukaryota</taxon>
        <taxon>Viridiplantae</taxon>
        <taxon>Streptophyta</taxon>
        <taxon>Embryophyta</taxon>
        <taxon>Tracheophyta</taxon>
        <taxon>Spermatophyta</taxon>
        <taxon>Magnoliopsida</taxon>
        <taxon>eudicotyledons</taxon>
        <taxon>Gunneridae</taxon>
        <taxon>Pentapetalae</taxon>
        <taxon>rosids</taxon>
        <taxon>fabids</taxon>
        <taxon>Malpighiales</taxon>
        <taxon>Salicaceae</taxon>
        <taxon>Saliceae</taxon>
        <taxon>Salix</taxon>
    </lineage>
</organism>
<reference evidence="3 4" key="1">
    <citation type="journal article" date="2023" name="Int. J. Mol. Sci.">
        <title>De Novo Assembly and Annotation of 11 Diverse Shrub Willow (Salix) Genomes Reveals Novel Gene Organization in Sex-Linked Regions.</title>
        <authorList>
            <person name="Hyden B."/>
            <person name="Feng K."/>
            <person name="Yates T.B."/>
            <person name="Jawdy S."/>
            <person name="Cereghino C."/>
            <person name="Smart L.B."/>
            <person name="Muchero W."/>
        </authorList>
    </citation>
    <scope>NUCLEOTIDE SEQUENCE [LARGE SCALE GENOMIC DNA]</scope>
    <source>
        <tissue evidence="3">Shoot tip</tissue>
    </source>
</reference>
<evidence type="ECO:0000259" key="2">
    <source>
        <dbReference type="Pfam" id="PF12513"/>
    </source>
</evidence>
<feature type="domain" description="ATP-dependent RNA helicase SUV3 C-terminal" evidence="2">
    <location>
        <begin position="34"/>
        <end position="80"/>
    </location>
</feature>
<dbReference type="Proteomes" id="UP001162972">
    <property type="component" value="Chromosome 17"/>
</dbReference>